<evidence type="ECO:0000313" key="2">
    <source>
        <dbReference type="EMBL" id="GBP61507.1"/>
    </source>
</evidence>
<dbReference type="InterPro" id="IPR051320">
    <property type="entry name" value="Viral_Replic_Matur_Polypro"/>
</dbReference>
<sequence>MTPQEQIFEVFCSQFYHCGKLGHLRPNSPRRKRRRVNNDPDNSSERNVTPLKEQGNKKEHLKHLSKLLDAIAEEGFRLKLTKCKFAAQSVRFLGHIVEGNTITPLKDNLRSIAEFPAPQNKKQIRQFLGKDSGSSARAAPITSLLPAGPSFRRYFIGRMASLIKPYKGPNRV</sequence>
<keyword evidence="3" id="KW-1185">Reference proteome</keyword>
<accession>A0A4C1XH27</accession>
<comment type="caution">
    <text evidence="2">The sequence shown here is derived from an EMBL/GenBank/DDBJ whole genome shotgun (WGS) entry which is preliminary data.</text>
</comment>
<dbReference type="InterPro" id="IPR043502">
    <property type="entry name" value="DNA/RNA_pol_sf"/>
</dbReference>
<dbReference type="Proteomes" id="UP000299102">
    <property type="component" value="Unassembled WGS sequence"/>
</dbReference>
<organism evidence="2 3">
    <name type="scientific">Eumeta variegata</name>
    <name type="common">Bagworm moth</name>
    <name type="synonym">Eumeta japonica</name>
    <dbReference type="NCBI Taxonomy" id="151549"/>
    <lineage>
        <taxon>Eukaryota</taxon>
        <taxon>Metazoa</taxon>
        <taxon>Ecdysozoa</taxon>
        <taxon>Arthropoda</taxon>
        <taxon>Hexapoda</taxon>
        <taxon>Insecta</taxon>
        <taxon>Pterygota</taxon>
        <taxon>Neoptera</taxon>
        <taxon>Endopterygota</taxon>
        <taxon>Lepidoptera</taxon>
        <taxon>Glossata</taxon>
        <taxon>Ditrysia</taxon>
        <taxon>Tineoidea</taxon>
        <taxon>Psychidae</taxon>
        <taxon>Oiketicinae</taxon>
        <taxon>Eumeta</taxon>
    </lineage>
</organism>
<dbReference type="OrthoDB" id="7634589at2759"/>
<dbReference type="GO" id="GO:0071897">
    <property type="term" value="P:DNA biosynthetic process"/>
    <property type="evidence" value="ECO:0007669"/>
    <property type="project" value="UniProtKB-ARBA"/>
</dbReference>
<name>A0A4C1XH27_EUMVA</name>
<dbReference type="SUPFAM" id="SSF56672">
    <property type="entry name" value="DNA/RNA polymerases"/>
    <property type="match status" value="1"/>
</dbReference>
<evidence type="ECO:0000313" key="3">
    <source>
        <dbReference type="Proteomes" id="UP000299102"/>
    </source>
</evidence>
<feature type="region of interest" description="Disordered" evidence="1">
    <location>
        <begin position="26"/>
        <end position="59"/>
    </location>
</feature>
<dbReference type="Gene3D" id="3.30.70.270">
    <property type="match status" value="1"/>
</dbReference>
<feature type="compositionally biased region" description="Basic residues" evidence="1">
    <location>
        <begin position="26"/>
        <end position="35"/>
    </location>
</feature>
<dbReference type="PANTHER" id="PTHR33064:SF29">
    <property type="entry name" value="PEPTIDASE A2 DOMAIN-CONTAINING PROTEIN-RELATED"/>
    <property type="match status" value="1"/>
</dbReference>
<dbReference type="EMBL" id="BGZK01000816">
    <property type="protein sequence ID" value="GBP61507.1"/>
    <property type="molecule type" value="Genomic_DNA"/>
</dbReference>
<dbReference type="AlphaFoldDB" id="A0A4C1XH27"/>
<reference evidence="2 3" key="1">
    <citation type="journal article" date="2019" name="Commun. Biol.">
        <title>The bagworm genome reveals a unique fibroin gene that provides high tensile strength.</title>
        <authorList>
            <person name="Kono N."/>
            <person name="Nakamura H."/>
            <person name="Ohtoshi R."/>
            <person name="Tomita M."/>
            <person name="Numata K."/>
            <person name="Arakawa K."/>
        </authorList>
    </citation>
    <scope>NUCLEOTIDE SEQUENCE [LARGE SCALE GENOMIC DNA]</scope>
</reference>
<proteinExistence type="predicted"/>
<protein>
    <submittedName>
        <fullName evidence="2">Uncharacterized protein</fullName>
    </submittedName>
</protein>
<gene>
    <name evidence="2" type="ORF">EVAR_43977_1</name>
</gene>
<evidence type="ECO:0000256" key="1">
    <source>
        <dbReference type="SAM" id="MobiDB-lite"/>
    </source>
</evidence>
<dbReference type="STRING" id="151549.A0A4C1XH27"/>
<dbReference type="InterPro" id="IPR043128">
    <property type="entry name" value="Rev_trsase/Diguanyl_cyclase"/>
</dbReference>
<dbReference type="PANTHER" id="PTHR33064">
    <property type="entry name" value="POL PROTEIN"/>
    <property type="match status" value="1"/>
</dbReference>